<protein>
    <submittedName>
        <fullName evidence="7">TetR family transcriptional regulator</fullName>
    </submittedName>
</protein>
<evidence type="ECO:0000259" key="6">
    <source>
        <dbReference type="PROSITE" id="PS50977"/>
    </source>
</evidence>
<evidence type="ECO:0000313" key="7">
    <source>
        <dbReference type="EMBL" id="UZJ25069.1"/>
    </source>
</evidence>
<evidence type="ECO:0000256" key="3">
    <source>
        <dbReference type="ARBA" id="ARBA00023125"/>
    </source>
</evidence>
<keyword evidence="4" id="KW-0804">Transcription</keyword>
<dbReference type="Pfam" id="PF02909">
    <property type="entry name" value="TetR_C_1"/>
    <property type="match status" value="1"/>
</dbReference>
<dbReference type="SUPFAM" id="SSF46689">
    <property type="entry name" value="Homeodomain-like"/>
    <property type="match status" value="1"/>
</dbReference>
<keyword evidence="2" id="KW-0805">Transcription regulation</keyword>
<dbReference type="Pfam" id="PF00440">
    <property type="entry name" value="TetR_N"/>
    <property type="match status" value="1"/>
</dbReference>
<dbReference type="PANTHER" id="PTHR30055">
    <property type="entry name" value="HTH-TYPE TRANSCRIPTIONAL REGULATOR RUTR"/>
    <property type="match status" value="1"/>
</dbReference>
<dbReference type="RefSeq" id="WP_265383175.1">
    <property type="nucleotide sequence ID" value="NZ_CP110615.1"/>
</dbReference>
<dbReference type="PROSITE" id="PS01081">
    <property type="entry name" value="HTH_TETR_1"/>
    <property type="match status" value="1"/>
</dbReference>
<dbReference type="InterPro" id="IPR036271">
    <property type="entry name" value="Tet_transcr_reg_TetR-rel_C_sf"/>
</dbReference>
<dbReference type="InterPro" id="IPR023772">
    <property type="entry name" value="DNA-bd_HTH_TetR-type_CS"/>
</dbReference>
<dbReference type="InterPro" id="IPR050109">
    <property type="entry name" value="HTH-type_TetR-like_transc_reg"/>
</dbReference>
<dbReference type="PANTHER" id="PTHR30055:SF151">
    <property type="entry name" value="TRANSCRIPTIONAL REGULATORY PROTEIN"/>
    <property type="match status" value="1"/>
</dbReference>
<gene>
    <name evidence="7" type="ORF">RHODO2019_00720</name>
</gene>
<dbReference type="InterPro" id="IPR009057">
    <property type="entry name" value="Homeodomain-like_sf"/>
</dbReference>
<dbReference type="Gene3D" id="1.10.357.10">
    <property type="entry name" value="Tetracycline Repressor, domain 2"/>
    <property type="match status" value="1"/>
</dbReference>
<evidence type="ECO:0000256" key="5">
    <source>
        <dbReference type="PROSITE-ProRule" id="PRU00335"/>
    </source>
</evidence>
<feature type="DNA-binding region" description="H-T-H motif" evidence="5">
    <location>
        <begin position="26"/>
        <end position="45"/>
    </location>
</feature>
<proteinExistence type="predicted"/>
<sequence length="202" mass="21297">MADVNPGRIAEAALALVDAEGMDALSMRRLATELGVQAPSLYHHVASKDELLDALVERVGAGADASWFGVRTWDEALLRWGRTYHGALAEHPALAPLFVRSPGRSAAALQRVDAVHGGLVAAGWSHREATEIAAAVKFLVMGAASGSVTAGFSADPAVYAGRYPNLASAHRLPGRRDSVDADTVELALSALVDGLRLRLSRR</sequence>
<keyword evidence="1" id="KW-0678">Repressor</keyword>
<evidence type="ECO:0000256" key="4">
    <source>
        <dbReference type="ARBA" id="ARBA00023163"/>
    </source>
</evidence>
<dbReference type="PRINTS" id="PR00400">
    <property type="entry name" value="TETREPRESSOR"/>
</dbReference>
<accession>A0ABY6P0R1</accession>
<keyword evidence="3 5" id="KW-0238">DNA-binding</keyword>
<keyword evidence="8" id="KW-1185">Reference proteome</keyword>
<dbReference type="Proteomes" id="UP001164965">
    <property type="component" value="Chromosome"/>
</dbReference>
<evidence type="ECO:0000256" key="1">
    <source>
        <dbReference type="ARBA" id="ARBA00022491"/>
    </source>
</evidence>
<feature type="domain" description="HTH tetR-type" evidence="6">
    <location>
        <begin position="3"/>
        <end position="63"/>
    </location>
</feature>
<dbReference type="PROSITE" id="PS50977">
    <property type="entry name" value="HTH_TETR_2"/>
    <property type="match status" value="1"/>
</dbReference>
<dbReference type="PRINTS" id="PR00455">
    <property type="entry name" value="HTHTETR"/>
</dbReference>
<reference evidence="7" key="1">
    <citation type="submission" date="2022-10" db="EMBL/GenBank/DDBJ databases">
        <title>Rhodococcus sp.75.</title>
        <authorList>
            <person name="Sun M."/>
        </authorList>
    </citation>
    <scope>NUCLEOTIDE SEQUENCE</scope>
    <source>
        <strain evidence="7">75</strain>
    </source>
</reference>
<dbReference type="InterPro" id="IPR001647">
    <property type="entry name" value="HTH_TetR"/>
</dbReference>
<dbReference type="EMBL" id="CP110615">
    <property type="protein sequence ID" value="UZJ25069.1"/>
    <property type="molecule type" value="Genomic_DNA"/>
</dbReference>
<dbReference type="InterPro" id="IPR003012">
    <property type="entry name" value="Tet_transcr_reg_TetR"/>
</dbReference>
<evidence type="ECO:0000313" key="8">
    <source>
        <dbReference type="Proteomes" id="UP001164965"/>
    </source>
</evidence>
<evidence type="ECO:0000256" key="2">
    <source>
        <dbReference type="ARBA" id="ARBA00023015"/>
    </source>
</evidence>
<name>A0ABY6P0R1_9NOCA</name>
<dbReference type="InterPro" id="IPR004111">
    <property type="entry name" value="Repressor_TetR_C"/>
</dbReference>
<dbReference type="SUPFAM" id="SSF48498">
    <property type="entry name" value="Tetracyclin repressor-like, C-terminal domain"/>
    <property type="match status" value="1"/>
</dbReference>
<organism evidence="7 8">
    <name type="scientific">Rhodococcus antarcticus</name>
    <dbReference type="NCBI Taxonomy" id="2987751"/>
    <lineage>
        <taxon>Bacteria</taxon>
        <taxon>Bacillati</taxon>
        <taxon>Actinomycetota</taxon>
        <taxon>Actinomycetes</taxon>
        <taxon>Mycobacteriales</taxon>
        <taxon>Nocardiaceae</taxon>
        <taxon>Rhodococcus</taxon>
    </lineage>
</organism>